<evidence type="ECO:0000313" key="1">
    <source>
        <dbReference type="EMBL" id="SDI83950.1"/>
    </source>
</evidence>
<dbReference type="AlphaFoldDB" id="A0A1G8NWS4"/>
<reference evidence="1 2" key="1">
    <citation type="submission" date="2016-10" db="EMBL/GenBank/DDBJ databases">
        <authorList>
            <person name="de Groot N.N."/>
        </authorList>
    </citation>
    <scope>NUCLEOTIDE SEQUENCE [LARGE SCALE GENOMIC DNA]</scope>
    <source>
        <strain evidence="1 2">NLAE-zl-C57</strain>
    </source>
</reference>
<evidence type="ECO:0000313" key="2">
    <source>
        <dbReference type="Proteomes" id="UP000181870"/>
    </source>
</evidence>
<dbReference type="Proteomes" id="UP000181870">
    <property type="component" value="Unassembled WGS sequence"/>
</dbReference>
<organism evidence="1 2">
    <name type="scientific">Bacteroides ovatus</name>
    <dbReference type="NCBI Taxonomy" id="28116"/>
    <lineage>
        <taxon>Bacteria</taxon>
        <taxon>Pseudomonadati</taxon>
        <taxon>Bacteroidota</taxon>
        <taxon>Bacteroidia</taxon>
        <taxon>Bacteroidales</taxon>
        <taxon>Bacteroidaceae</taxon>
        <taxon>Bacteroides</taxon>
    </lineage>
</organism>
<protein>
    <recommendedName>
        <fullName evidence="3">Outer membrane protein beta-barrel domain-containing protein</fullName>
    </recommendedName>
</protein>
<dbReference type="EMBL" id="FNDO01000081">
    <property type="protein sequence ID" value="SDI83950.1"/>
    <property type="molecule type" value="Genomic_DNA"/>
</dbReference>
<evidence type="ECO:0008006" key="3">
    <source>
        <dbReference type="Google" id="ProtNLM"/>
    </source>
</evidence>
<accession>A0A1G8NWS4</accession>
<dbReference type="RefSeq" id="WP_074638718.1">
    <property type="nucleotide sequence ID" value="NZ_CAKJYZ010000002.1"/>
</dbReference>
<sequence>MYKRLLVTVLVSVFVFSLWGKTETVCQSLEVEDSVPVFQKDTLPVKGSLDFLRIKRIGRYDRGIMNYRFIPKGKWISGFTMSYWDYNSADNKLLFAYFDNFDCNGRNLNFSVYGGYAVRDNMVLGLKFGYRNMRGALNNITLKIDDDVDFSLKDLKLEQNLYNVSFFHRSYVGLDAGKRFGLFNETALTFNFGKSKFDRGVEENLVNTQTDIFEVQLGINPGLAVFIMQNVSIECSLGIAGIRYRQEKQKNNLGETGKRMTGGSNFRVNPFNISLGLTICL</sequence>
<proteinExistence type="predicted"/>
<gene>
    <name evidence="1" type="ORF">SAMN05192582_10814</name>
</gene>
<name>A0A1G8NWS4_BACOV</name>